<dbReference type="FunFam" id="3.30.70.80:FF:000003">
    <property type="entry name" value="Subtilisin-like protease SBT1.9"/>
    <property type="match status" value="1"/>
</dbReference>
<evidence type="ECO:0000256" key="5">
    <source>
        <dbReference type="ARBA" id="ARBA00022729"/>
    </source>
</evidence>
<dbReference type="PRINTS" id="PR00723">
    <property type="entry name" value="SUBTILISIN"/>
</dbReference>
<organism evidence="16 17">
    <name type="scientific">Papaver atlanticum</name>
    <dbReference type="NCBI Taxonomy" id="357466"/>
    <lineage>
        <taxon>Eukaryota</taxon>
        <taxon>Viridiplantae</taxon>
        <taxon>Streptophyta</taxon>
        <taxon>Embryophyta</taxon>
        <taxon>Tracheophyta</taxon>
        <taxon>Spermatophyta</taxon>
        <taxon>Magnoliopsida</taxon>
        <taxon>Ranunculales</taxon>
        <taxon>Papaveraceae</taxon>
        <taxon>Papaveroideae</taxon>
        <taxon>Papaver</taxon>
    </lineage>
</organism>
<evidence type="ECO:0000313" key="17">
    <source>
        <dbReference type="Proteomes" id="UP001202328"/>
    </source>
</evidence>
<feature type="active site" description="Charge relay system" evidence="9 10">
    <location>
        <position position="226"/>
    </location>
</feature>
<dbReference type="FunFam" id="3.50.30.30:FF:000005">
    <property type="entry name" value="subtilisin-like protease SBT1.5"/>
    <property type="match status" value="1"/>
</dbReference>
<evidence type="ECO:0000256" key="9">
    <source>
        <dbReference type="PIRSR" id="PIRSR615500-1"/>
    </source>
</evidence>
<dbReference type="CDD" id="cd02120">
    <property type="entry name" value="PA_subtilisin_like"/>
    <property type="match status" value="1"/>
</dbReference>
<evidence type="ECO:0000256" key="4">
    <source>
        <dbReference type="ARBA" id="ARBA00022670"/>
    </source>
</evidence>
<proteinExistence type="inferred from homology"/>
<dbReference type="GO" id="GO:0005576">
    <property type="term" value="C:extracellular region"/>
    <property type="evidence" value="ECO:0007669"/>
    <property type="project" value="UniProtKB-SubCell"/>
</dbReference>
<comment type="similarity">
    <text evidence="2 10">Belongs to the peptidase S8 family.</text>
</comment>
<keyword evidence="8" id="KW-0325">Glycoprotein</keyword>
<keyword evidence="7 10" id="KW-0720">Serine protease</keyword>
<feature type="chain" id="PRO_5041988627" evidence="12">
    <location>
        <begin position="24"/>
        <end position="791"/>
    </location>
</feature>
<dbReference type="InterPro" id="IPR010259">
    <property type="entry name" value="S8pro/Inhibitor_I9"/>
</dbReference>
<evidence type="ECO:0000256" key="1">
    <source>
        <dbReference type="ARBA" id="ARBA00004613"/>
    </source>
</evidence>
<evidence type="ECO:0000256" key="7">
    <source>
        <dbReference type="ARBA" id="ARBA00022825"/>
    </source>
</evidence>
<dbReference type="InterPro" id="IPR034197">
    <property type="entry name" value="Peptidases_S8_3"/>
</dbReference>
<dbReference type="InterPro" id="IPR041469">
    <property type="entry name" value="Subtilisin-like_FN3"/>
</dbReference>
<evidence type="ECO:0000256" key="11">
    <source>
        <dbReference type="SAM" id="MobiDB-lite"/>
    </source>
</evidence>
<dbReference type="FunFam" id="3.40.50.200:FF:000006">
    <property type="entry name" value="Subtilisin-like protease SBT1.5"/>
    <property type="match status" value="1"/>
</dbReference>
<dbReference type="Gene3D" id="3.30.70.80">
    <property type="entry name" value="Peptidase S8 propeptide/proteinase inhibitor I9"/>
    <property type="match status" value="1"/>
</dbReference>
<dbReference type="Gene3D" id="2.60.40.2310">
    <property type="match status" value="1"/>
</dbReference>
<feature type="domain" description="Peptidase S8/S53" evidence="13">
    <location>
        <begin position="149"/>
        <end position="603"/>
    </location>
</feature>
<comment type="subcellular location">
    <subcellularLocation>
        <location evidence="1">Secreted</location>
    </subcellularLocation>
</comment>
<evidence type="ECO:0000256" key="6">
    <source>
        <dbReference type="ARBA" id="ARBA00022801"/>
    </source>
</evidence>
<reference evidence="16" key="1">
    <citation type="submission" date="2022-04" db="EMBL/GenBank/DDBJ databases">
        <title>A functionally conserved STORR gene fusion in Papaver species that diverged 16.8 million years ago.</title>
        <authorList>
            <person name="Catania T."/>
        </authorList>
    </citation>
    <scope>NUCLEOTIDE SEQUENCE</scope>
    <source>
        <strain evidence="16">S-188037</strain>
    </source>
</reference>
<feature type="domain" description="Subtilisin-like protease fibronectin type-III" evidence="15">
    <location>
        <begin position="671"/>
        <end position="773"/>
    </location>
</feature>
<accession>A0AAD4XI41</accession>
<protein>
    <submittedName>
        <fullName evidence="16">Uncharacterized protein</fullName>
    </submittedName>
</protein>
<dbReference type="InterPro" id="IPR023828">
    <property type="entry name" value="Peptidase_S8_Ser-AS"/>
</dbReference>
<evidence type="ECO:0000259" key="14">
    <source>
        <dbReference type="Pfam" id="PF05922"/>
    </source>
</evidence>
<dbReference type="PANTHER" id="PTHR10795">
    <property type="entry name" value="PROPROTEIN CONVERTASE SUBTILISIN/KEXIN"/>
    <property type="match status" value="1"/>
</dbReference>
<dbReference type="InterPro" id="IPR045051">
    <property type="entry name" value="SBT"/>
</dbReference>
<feature type="signal peptide" evidence="12">
    <location>
        <begin position="1"/>
        <end position="23"/>
    </location>
</feature>
<dbReference type="InterPro" id="IPR037045">
    <property type="entry name" value="S8pro/Inhibitor_I9_sf"/>
</dbReference>
<dbReference type="AlphaFoldDB" id="A0AAD4XI41"/>
<name>A0AAD4XI41_9MAGN</name>
<feature type="region of interest" description="Disordered" evidence="11">
    <location>
        <begin position="213"/>
        <end position="232"/>
    </location>
</feature>
<evidence type="ECO:0000256" key="8">
    <source>
        <dbReference type="ARBA" id="ARBA00023180"/>
    </source>
</evidence>
<dbReference type="Pfam" id="PF17766">
    <property type="entry name" value="fn3_6"/>
    <property type="match status" value="1"/>
</dbReference>
<evidence type="ECO:0000259" key="15">
    <source>
        <dbReference type="Pfam" id="PF17766"/>
    </source>
</evidence>
<comment type="caution">
    <text evidence="16">The sequence shown here is derived from an EMBL/GenBank/DDBJ whole genome shotgun (WGS) entry which is preliminary data.</text>
</comment>
<evidence type="ECO:0000256" key="2">
    <source>
        <dbReference type="ARBA" id="ARBA00011073"/>
    </source>
</evidence>
<dbReference type="GO" id="GO:0004252">
    <property type="term" value="F:serine-type endopeptidase activity"/>
    <property type="evidence" value="ECO:0007669"/>
    <property type="project" value="UniProtKB-UniRule"/>
</dbReference>
<feature type="domain" description="Inhibitor I9" evidence="14">
    <location>
        <begin position="42"/>
        <end position="125"/>
    </location>
</feature>
<evidence type="ECO:0000259" key="13">
    <source>
        <dbReference type="Pfam" id="PF00082"/>
    </source>
</evidence>
<evidence type="ECO:0000313" key="16">
    <source>
        <dbReference type="EMBL" id="KAI3914357.1"/>
    </source>
</evidence>
<evidence type="ECO:0000256" key="12">
    <source>
        <dbReference type="SAM" id="SignalP"/>
    </source>
</evidence>
<dbReference type="PROSITE" id="PS51892">
    <property type="entry name" value="SUBTILASE"/>
    <property type="match status" value="1"/>
</dbReference>
<dbReference type="InterPro" id="IPR015500">
    <property type="entry name" value="Peptidase_S8_subtilisin-rel"/>
</dbReference>
<keyword evidence="4 10" id="KW-0645">Protease</keyword>
<dbReference type="Pfam" id="PF00082">
    <property type="entry name" value="Peptidase_S8"/>
    <property type="match status" value="1"/>
</dbReference>
<keyword evidence="17" id="KW-1185">Reference proteome</keyword>
<dbReference type="SUPFAM" id="SSF52743">
    <property type="entry name" value="Subtilisin-like"/>
    <property type="match status" value="1"/>
</dbReference>
<dbReference type="EMBL" id="JAJJMB010009331">
    <property type="protein sequence ID" value="KAI3914357.1"/>
    <property type="molecule type" value="Genomic_DNA"/>
</dbReference>
<gene>
    <name evidence="16" type="ORF">MKW98_014964</name>
</gene>
<keyword evidence="5 12" id="KW-0732">Signal</keyword>
<evidence type="ECO:0000256" key="3">
    <source>
        <dbReference type="ARBA" id="ARBA00022525"/>
    </source>
</evidence>
<dbReference type="Proteomes" id="UP001202328">
    <property type="component" value="Unassembled WGS sequence"/>
</dbReference>
<evidence type="ECO:0000256" key="10">
    <source>
        <dbReference type="PROSITE-ProRule" id="PRU01240"/>
    </source>
</evidence>
<dbReference type="InterPro" id="IPR000209">
    <property type="entry name" value="Peptidase_S8/S53_dom"/>
</dbReference>
<feature type="compositionally biased region" description="Basic and acidic residues" evidence="11">
    <location>
        <begin position="213"/>
        <end position="227"/>
    </location>
</feature>
<sequence>MSTPSIITFFTILLSLLLSSAFSQTLSSSSSSSYNYDEQQETYIVHVSKLDKPSIFSSHLDWYTSALQTLPPHLSLLSHPREVIMYTYNHVTHGFAARLTPSQASYLRSFPGILSILPQRIHQIHTTRTPNFLGLNEYSGLWADSKYANDIIIGVLDTGIWPESQSFNDSGITDPVPKKWKGVCETAPDFPSTSCNKKIIGARAYYKGVTLNEKKDTKSPRDTEGHGTHTASTAAGSVVKKAGFYEYGVGDAKGMAAKARIAIYKICWSNGCADADIMAAMDQAVADGVDVISFSVGANGLAVPYDQDSIAIAAFGAVEKGVLVSAAAGNAGPGPSTTVNIAPWFLTVGASTIDREFPCNVVLGDGRIFSGVSLYSGTPLENIETELVFAGDIAVGESCAKGELNSTQAAGKIVLCGYGNSVAQGNAVKLAGGVGFITANRIDYGDGVTADSPTIPGAKVTFNDAVAIVRYIKSQQKPVASFVFRGTVIGSSPSSPKVASFSSRGPNHITPEILKPDVIAPGVNILAAWTGATGPKGLDFDKRRVAFNIISGTSMACPHVTGLAAMLRKAYPNWTPAAIKSALMTTAYNSDNAGKPITDLATGNISNPFQHGAGHVDPNKALNPGLVYDIQPSDYEAFLCSMGYNQKQMALFIKDRKVDCGLHKLAAGPGDLNYPSFSVVFKSPNDSVVKYKRVVTNVGRLAVGIYRVKVKSPPSVKISVWPSLLIFALPNQKLSYEVTFKSLSKNDNTTKMEFGAIEWISTVHGTVRSPVAVMWPAPAAEASTTSLISSF</sequence>
<feature type="active site" description="Charge relay system" evidence="9 10">
    <location>
        <position position="554"/>
    </location>
</feature>
<dbReference type="Gene3D" id="3.40.50.200">
    <property type="entry name" value="Peptidase S8/S53 domain"/>
    <property type="match status" value="1"/>
</dbReference>
<dbReference type="GO" id="GO:0048731">
    <property type="term" value="P:system development"/>
    <property type="evidence" value="ECO:0007669"/>
    <property type="project" value="UniProtKB-ARBA"/>
</dbReference>
<dbReference type="GO" id="GO:0006508">
    <property type="term" value="P:proteolysis"/>
    <property type="evidence" value="ECO:0007669"/>
    <property type="project" value="UniProtKB-KW"/>
</dbReference>
<dbReference type="CDD" id="cd04852">
    <property type="entry name" value="Peptidases_S8_3"/>
    <property type="match status" value="1"/>
</dbReference>
<keyword evidence="3" id="KW-0964">Secreted</keyword>
<feature type="active site" description="Charge relay system" evidence="9 10">
    <location>
        <position position="157"/>
    </location>
</feature>
<dbReference type="Pfam" id="PF05922">
    <property type="entry name" value="Inhibitor_I9"/>
    <property type="match status" value="1"/>
</dbReference>
<keyword evidence="6 10" id="KW-0378">Hydrolase</keyword>
<dbReference type="InterPro" id="IPR036852">
    <property type="entry name" value="Peptidase_S8/S53_dom_sf"/>
</dbReference>
<dbReference type="Gene3D" id="3.50.30.30">
    <property type="match status" value="1"/>
</dbReference>
<dbReference type="PROSITE" id="PS00138">
    <property type="entry name" value="SUBTILASE_SER"/>
    <property type="match status" value="1"/>
</dbReference>